<reference evidence="1" key="1">
    <citation type="submission" date="2019-08" db="EMBL/GenBank/DDBJ databases">
        <authorList>
            <person name="Kucharzyk K."/>
            <person name="Murdoch R.W."/>
            <person name="Higgins S."/>
            <person name="Loffler F."/>
        </authorList>
    </citation>
    <scope>NUCLEOTIDE SEQUENCE</scope>
</reference>
<dbReference type="AlphaFoldDB" id="A0A645EHE4"/>
<evidence type="ECO:0000313" key="1">
    <source>
        <dbReference type="EMBL" id="MPN01351.1"/>
    </source>
</evidence>
<comment type="caution">
    <text evidence="1">The sequence shown here is derived from an EMBL/GenBank/DDBJ whole genome shotgun (WGS) entry which is preliminary data.</text>
</comment>
<sequence>MTMSTEQTQTEKPAGLYVPPEIEVIDIELAQNFMESGTLPDMDGDNW</sequence>
<proteinExistence type="predicted"/>
<accession>A0A645EHE4</accession>
<organism evidence="1">
    <name type="scientific">bioreactor metagenome</name>
    <dbReference type="NCBI Taxonomy" id="1076179"/>
    <lineage>
        <taxon>unclassified sequences</taxon>
        <taxon>metagenomes</taxon>
        <taxon>ecological metagenomes</taxon>
    </lineage>
</organism>
<dbReference type="EMBL" id="VSSQ01047371">
    <property type="protein sequence ID" value="MPN01351.1"/>
    <property type="molecule type" value="Genomic_DNA"/>
</dbReference>
<gene>
    <name evidence="1" type="ORF">SDC9_148560</name>
</gene>
<name>A0A645EHE4_9ZZZZ</name>
<protein>
    <submittedName>
        <fullName evidence="1">Uncharacterized protein</fullName>
    </submittedName>
</protein>